<gene>
    <name evidence="8" type="ORF">GNI_065230</name>
</gene>
<dbReference type="PANTHER" id="PTHR44029">
    <property type="entry name" value="DNAJ HOMOLOG SUBFAMILY C MEMBER 21"/>
    <property type="match status" value="1"/>
</dbReference>
<feature type="region of interest" description="Disordered" evidence="5">
    <location>
        <begin position="338"/>
        <end position="439"/>
    </location>
</feature>
<dbReference type="OMA" id="RANHEES"/>
<dbReference type="Pfam" id="PF00226">
    <property type="entry name" value="DnaJ"/>
    <property type="match status" value="1"/>
</dbReference>
<dbReference type="InterPro" id="IPR051964">
    <property type="entry name" value="Chaperone_stress_response"/>
</dbReference>
<dbReference type="InterPro" id="IPR013087">
    <property type="entry name" value="Znf_C2H2_type"/>
</dbReference>
<dbReference type="eggNOG" id="KOG0717">
    <property type="taxonomic scope" value="Eukaryota"/>
</dbReference>
<dbReference type="GeneID" id="22912409"/>
<reference evidence="8" key="1">
    <citation type="submission" date="2013-12" db="EMBL/GenBank/DDBJ databases">
        <authorList>
            <person name="Omoto C.K."/>
            <person name="Sibley D."/>
            <person name="Venepally P."/>
            <person name="Hadjithomas M."/>
            <person name="Karamycheva S."/>
            <person name="Brunk B."/>
            <person name="Roos D."/>
            <person name="Caler E."/>
            <person name="Lorenzi H."/>
        </authorList>
    </citation>
    <scope>NUCLEOTIDE SEQUENCE</scope>
</reference>
<name>A0A023B7Y3_GRENI</name>
<evidence type="ECO:0000313" key="8">
    <source>
        <dbReference type="EMBL" id="EZG67976.1"/>
    </source>
</evidence>
<dbReference type="GO" id="GO:0003676">
    <property type="term" value="F:nucleic acid binding"/>
    <property type="evidence" value="ECO:0007669"/>
    <property type="project" value="InterPro"/>
</dbReference>
<keyword evidence="2 4" id="KW-0863">Zinc-finger</keyword>
<organism evidence="8 9">
    <name type="scientific">Gregarina niphandrodes</name>
    <name type="common">Septate eugregarine</name>
    <dbReference type="NCBI Taxonomy" id="110365"/>
    <lineage>
        <taxon>Eukaryota</taxon>
        <taxon>Sar</taxon>
        <taxon>Alveolata</taxon>
        <taxon>Apicomplexa</taxon>
        <taxon>Conoidasida</taxon>
        <taxon>Gregarinasina</taxon>
        <taxon>Eugregarinorida</taxon>
        <taxon>Gregarinidae</taxon>
        <taxon>Gregarina</taxon>
    </lineage>
</organism>
<feature type="compositionally biased region" description="Basic and acidic residues" evidence="5">
    <location>
        <begin position="409"/>
        <end position="423"/>
    </location>
</feature>
<dbReference type="PROSITE" id="PS00636">
    <property type="entry name" value="DNAJ_1"/>
    <property type="match status" value="1"/>
</dbReference>
<dbReference type="SUPFAM" id="SSF46565">
    <property type="entry name" value="Chaperone J-domain"/>
    <property type="match status" value="1"/>
</dbReference>
<dbReference type="Gene3D" id="1.10.287.110">
    <property type="entry name" value="DnaJ domain"/>
    <property type="match status" value="1"/>
</dbReference>
<dbReference type="OrthoDB" id="5894at2759"/>
<evidence type="ECO:0000256" key="5">
    <source>
        <dbReference type="SAM" id="MobiDB-lite"/>
    </source>
</evidence>
<evidence type="ECO:0000256" key="1">
    <source>
        <dbReference type="ARBA" id="ARBA00022723"/>
    </source>
</evidence>
<dbReference type="InterPro" id="IPR022755">
    <property type="entry name" value="Znf_C2H2_jaz"/>
</dbReference>
<dbReference type="InterPro" id="IPR036869">
    <property type="entry name" value="J_dom_sf"/>
</dbReference>
<dbReference type="PROSITE" id="PS50157">
    <property type="entry name" value="ZINC_FINGER_C2H2_2"/>
    <property type="match status" value="1"/>
</dbReference>
<evidence type="ECO:0000313" key="9">
    <source>
        <dbReference type="Proteomes" id="UP000019763"/>
    </source>
</evidence>
<feature type="domain" description="C2H2-type" evidence="7">
    <location>
        <begin position="510"/>
        <end position="539"/>
    </location>
</feature>
<dbReference type="InterPro" id="IPR018253">
    <property type="entry name" value="DnaJ_domain_CS"/>
</dbReference>
<feature type="compositionally biased region" description="Basic and acidic residues" evidence="5">
    <location>
        <begin position="355"/>
        <end position="364"/>
    </location>
</feature>
<dbReference type="SMART" id="SM00271">
    <property type="entry name" value="DnaJ"/>
    <property type="match status" value="1"/>
</dbReference>
<dbReference type="InterPro" id="IPR054076">
    <property type="entry name" value="ZUO1-like_ZHD"/>
</dbReference>
<accession>A0A023B7Y3</accession>
<dbReference type="InterPro" id="IPR036236">
    <property type="entry name" value="Znf_C2H2_sf"/>
</dbReference>
<dbReference type="PROSITE" id="PS00028">
    <property type="entry name" value="ZINC_FINGER_C2H2_1"/>
    <property type="match status" value="2"/>
</dbReference>
<feature type="compositionally biased region" description="Polar residues" evidence="5">
    <location>
        <begin position="398"/>
        <end position="408"/>
    </location>
</feature>
<dbReference type="InterPro" id="IPR003604">
    <property type="entry name" value="Matrin/U1-like-C_Znf_C2H2"/>
</dbReference>
<keyword evidence="9" id="KW-1185">Reference proteome</keyword>
<dbReference type="Gene3D" id="3.30.160.60">
    <property type="entry name" value="Classic Zinc Finger"/>
    <property type="match status" value="1"/>
</dbReference>
<dbReference type="Proteomes" id="UP000019763">
    <property type="component" value="Unassembled WGS sequence"/>
</dbReference>
<dbReference type="Pfam" id="PF12171">
    <property type="entry name" value="zf-C2H2_jaz"/>
    <property type="match status" value="1"/>
</dbReference>
<dbReference type="AlphaFoldDB" id="A0A023B7Y3"/>
<feature type="region of interest" description="Disordered" evidence="5">
    <location>
        <begin position="469"/>
        <end position="511"/>
    </location>
</feature>
<sequence length="540" mass="61688">MKQCYYEVLGVEQDALEEEIRKAYRKLALKLHPDKARDVNSEEAKARFQYLLEAYEILSDKHERTWYDAHRAEILGMSSETGGLGVVNVWPYFSRACYEEEVAPDSPKNFFKVYGDLFESIHKEDVKCMGVNNGGVNSGGGGLGVCGSGLRVKTTAGHSEYNRPCFGNADTEWSDVSSFYRDWSSFVSHYSFGHVAQWNLKDAPNRDIRKRMEQENKKAQSKAKKEYVELIRHLVEHVRRRDPRVIHRQVMQARLANQIALEKEEKEKERAKQRELERQQAREEMARLEEQRRQDRQRMRALGQHFEDDEDEDTKHKRSLHMCSWCNKSFKSDNQYQTHLNSKKHQQVVQAQEQKQQKFTEKIKAGKRNKSNPADREQAADSDSDSDSDSGKQIDYESAQSGNDSNNSMEHDDSGVGIAKDDDIGGDSGGETSDEAEEELEAFLLKGIRSSRVGRKVMDEADNRLEGLDMTAFGTTKTAPEPAAISAAKDKKRRRRKADEPEAPLPPGHEKCKICGVVFPSRSKLMKHIKEKGHAALKTR</sequence>
<dbReference type="SUPFAM" id="SSF57667">
    <property type="entry name" value="beta-beta-alpha zinc fingers"/>
    <property type="match status" value="1"/>
</dbReference>
<dbReference type="PROSITE" id="PS50076">
    <property type="entry name" value="DNAJ_2"/>
    <property type="match status" value="1"/>
</dbReference>
<evidence type="ECO:0000259" key="7">
    <source>
        <dbReference type="PROSITE" id="PS50157"/>
    </source>
</evidence>
<evidence type="ECO:0000256" key="2">
    <source>
        <dbReference type="ARBA" id="ARBA00022771"/>
    </source>
</evidence>
<dbReference type="RefSeq" id="XP_011130125.1">
    <property type="nucleotide sequence ID" value="XM_011131823.1"/>
</dbReference>
<dbReference type="EMBL" id="AFNH02000490">
    <property type="protein sequence ID" value="EZG67976.1"/>
    <property type="molecule type" value="Genomic_DNA"/>
</dbReference>
<dbReference type="GO" id="GO:0005737">
    <property type="term" value="C:cytoplasm"/>
    <property type="evidence" value="ECO:0007669"/>
    <property type="project" value="TreeGrafter"/>
</dbReference>
<proteinExistence type="predicted"/>
<keyword evidence="3" id="KW-0862">Zinc</keyword>
<dbReference type="GO" id="GO:0008270">
    <property type="term" value="F:zinc ion binding"/>
    <property type="evidence" value="ECO:0007669"/>
    <property type="project" value="UniProtKB-KW"/>
</dbReference>
<evidence type="ECO:0000256" key="3">
    <source>
        <dbReference type="ARBA" id="ARBA00022833"/>
    </source>
</evidence>
<evidence type="ECO:0000256" key="4">
    <source>
        <dbReference type="PROSITE-ProRule" id="PRU00042"/>
    </source>
</evidence>
<comment type="caution">
    <text evidence="8">The sequence shown here is derived from an EMBL/GenBank/DDBJ whole genome shotgun (WGS) entry which is preliminary data.</text>
</comment>
<dbReference type="SMART" id="SM00355">
    <property type="entry name" value="ZnF_C2H2"/>
    <property type="match status" value="2"/>
</dbReference>
<evidence type="ECO:0000259" key="6">
    <source>
        <dbReference type="PROSITE" id="PS50076"/>
    </source>
</evidence>
<feature type="region of interest" description="Disordered" evidence="5">
    <location>
        <begin position="264"/>
        <end position="298"/>
    </location>
</feature>
<dbReference type="SMART" id="SM00451">
    <property type="entry name" value="ZnF_U1"/>
    <property type="match status" value="1"/>
</dbReference>
<protein>
    <submittedName>
        <fullName evidence="8">DnaJ domain protein</fullName>
    </submittedName>
</protein>
<feature type="domain" description="J" evidence="6">
    <location>
        <begin position="4"/>
        <end position="71"/>
    </location>
</feature>
<dbReference type="PANTHER" id="PTHR44029:SF1">
    <property type="entry name" value="DNAJ HOMOLOG SUBFAMILY C MEMBER 21"/>
    <property type="match status" value="1"/>
</dbReference>
<dbReference type="VEuPathDB" id="CryptoDB:GNI_065230"/>
<keyword evidence="1" id="KW-0479">Metal-binding</keyword>
<dbReference type="Pfam" id="PF21884">
    <property type="entry name" value="ZUO1-like_ZHD"/>
    <property type="match status" value="1"/>
</dbReference>
<dbReference type="CDD" id="cd06257">
    <property type="entry name" value="DnaJ"/>
    <property type="match status" value="1"/>
</dbReference>
<dbReference type="PRINTS" id="PR00625">
    <property type="entry name" value="JDOMAIN"/>
</dbReference>
<dbReference type="InterPro" id="IPR001623">
    <property type="entry name" value="DnaJ_domain"/>
</dbReference>